<accession>A0A7E4V4C6</accession>
<evidence type="ECO:0000313" key="2">
    <source>
        <dbReference type="Proteomes" id="UP000492821"/>
    </source>
</evidence>
<name>A0A7E4V4C6_PANRE</name>
<keyword evidence="1" id="KW-0472">Membrane</keyword>
<proteinExistence type="predicted"/>
<dbReference type="WBParaSite" id="Pan_g15924.t1">
    <property type="protein sequence ID" value="Pan_g15924.t1"/>
    <property type="gene ID" value="Pan_g15924"/>
</dbReference>
<reference evidence="2" key="1">
    <citation type="journal article" date="2013" name="Genetics">
        <title>The draft genome and transcriptome of Panagrellus redivivus are shaped by the harsh demands of a free-living lifestyle.</title>
        <authorList>
            <person name="Srinivasan J."/>
            <person name="Dillman A.R."/>
            <person name="Macchietto M.G."/>
            <person name="Heikkinen L."/>
            <person name="Lakso M."/>
            <person name="Fracchia K.M."/>
            <person name="Antoshechkin I."/>
            <person name="Mortazavi A."/>
            <person name="Wong G."/>
            <person name="Sternberg P.W."/>
        </authorList>
    </citation>
    <scope>NUCLEOTIDE SEQUENCE [LARGE SCALE GENOMIC DNA]</scope>
    <source>
        <strain evidence="2">MT8872</strain>
    </source>
</reference>
<feature type="transmembrane region" description="Helical" evidence="1">
    <location>
        <begin position="147"/>
        <end position="167"/>
    </location>
</feature>
<reference evidence="3" key="2">
    <citation type="submission" date="2020-10" db="UniProtKB">
        <authorList>
            <consortium name="WormBaseParasite"/>
        </authorList>
    </citation>
    <scope>IDENTIFICATION</scope>
</reference>
<sequence>MPYPLTNLAYGLRCRLSELTTLAERYELQIAAGNPSICPPSIQCAQEIPHLNFNKFKTLAGFGKRIQHRTKLGTFVTKGNNLFICREITSTSIDYLYVERPIELSIELTDVLSAYPNLLILHLNRCFVTQDWMSDILRFKMLKVLHLEYFNIAPITSIFFVGLSAFLKNPNCRWRSCSTNGKDCTANAKDCIIESRSPSEAVFDNCSYQKILQLDWRMQTCL</sequence>
<evidence type="ECO:0000256" key="1">
    <source>
        <dbReference type="SAM" id="Phobius"/>
    </source>
</evidence>
<organism evidence="2 3">
    <name type="scientific">Panagrellus redivivus</name>
    <name type="common">Microworm</name>
    <dbReference type="NCBI Taxonomy" id="6233"/>
    <lineage>
        <taxon>Eukaryota</taxon>
        <taxon>Metazoa</taxon>
        <taxon>Ecdysozoa</taxon>
        <taxon>Nematoda</taxon>
        <taxon>Chromadorea</taxon>
        <taxon>Rhabditida</taxon>
        <taxon>Tylenchina</taxon>
        <taxon>Panagrolaimomorpha</taxon>
        <taxon>Panagrolaimoidea</taxon>
        <taxon>Panagrolaimidae</taxon>
        <taxon>Panagrellus</taxon>
    </lineage>
</organism>
<keyword evidence="1" id="KW-0812">Transmembrane</keyword>
<keyword evidence="1" id="KW-1133">Transmembrane helix</keyword>
<protein>
    <submittedName>
        <fullName evidence="3">Receptor L-domain domain-containing protein</fullName>
    </submittedName>
</protein>
<dbReference type="SUPFAM" id="SSF52058">
    <property type="entry name" value="L domain-like"/>
    <property type="match status" value="1"/>
</dbReference>
<dbReference type="Proteomes" id="UP000492821">
    <property type="component" value="Unassembled WGS sequence"/>
</dbReference>
<keyword evidence="2" id="KW-1185">Reference proteome</keyword>
<evidence type="ECO:0000313" key="3">
    <source>
        <dbReference type="WBParaSite" id="Pan_g15924.t1"/>
    </source>
</evidence>
<dbReference type="AlphaFoldDB" id="A0A7E4V4C6"/>